<evidence type="ECO:0000256" key="3">
    <source>
        <dbReference type="ARBA" id="ARBA00022692"/>
    </source>
</evidence>
<evidence type="ECO:0000313" key="8">
    <source>
        <dbReference type="Proteomes" id="UP000636960"/>
    </source>
</evidence>
<dbReference type="PANTHER" id="PTHR30213:SF1">
    <property type="entry name" value="INNER MEMBRANE PROTEIN YHJD"/>
    <property type="match status" value="1"/>
</dbReference>
<dbReference type="Proteomes" id="UP000636960">
    <property type="component" value="Unassembled WGS sequence"/>
</dbReference>
<feature type="transmembrane region" description="Helical" evidence="6">
    <location>
        <begin position="21"/>
        <end position="44"/>
    </location>
</feature>
<evidence type="ECO:0000256" key="2">
    <source>
        <dbReference type="ARBA" id="ARBA00022475"/>
    </source>
</evidence>
<organism evidence="7 8">
    <name type="scientific">Paractinoplanes rishiriensis</name>
    <dbReference type="NCBI Taxonomy" id="1050105"/>
    <lineage>
        <taxon>Bacteria</taxon>
        <taxon>Bacillati</taxon>
        <taxon>Actinomycetota</taxon>
        <taxon>Actinomycetes</taxon>
        <taxon>Micromonosporales</taxon>
        <taxon>Micromonosporaceae</taxon>
        <taxon>Paractinoplanes</taxon>
    </lineage>
</organism>
<proteinExistence type="predicted"/>
<keyword evidence="8" id="KW-1185">Reference proteome</keyword>
<dbReference type="GO" id="GO:0005886">
    <property type="term" value="C:plasma membrane"/>
    <property type="evidence" value="ECO:0007669"/>
    <property type="project" value="UniProtKB-SubCell"/>
</dbReference>
<feature type="transmembrane region" description="Helical" evidence="6">
    <location>
        <begin position="153"/>
        <end position="171"/>
    </location>
</feature>
<sequence length="285" mass="29940">MLLAVPWAVLRKYLDDDGARHAALITYYGFLSMFPLLLLGVAVVSRVLVNNDDLRHRLVVAMVPPTLQETVDHAASALPTAPAALVVGVIGLLYSATGVVFAAYRTVNHVAAVPCRDLPGIFGAYLRVVGALLLLLAGVLAAGGLTVVGLGSWATAVVAFAVLLFGTRMLLVRPTALRALWPAAAAGALVLTLLLHVGAPLLARLVRAAGPVYGVFATVAGMFTLLYLLSQALVVIAEVTAVLGGRLWPRSFSLAKPREADVRALALLAREQERVPGQRVDSSFG</sequence>
<dbReference type="RefSeq" id="WP_203783373.1">
    <property type="nucleotide sequence ID" value="NZ_BOMV01000053.1"/>
</dbReference>
<keyword evidence="5 6" id="KW-0472">Membrane</keyword>
<feature type="transmembrane region" description="Helical" evidence="6">
    <location>
        <begin position="215"/>
        <end position="248"/>
    </location>
</feature>
<comment type="caution">
    <text evidence="7">The sequence shown here is derived from an EMBL/GenBank/DDBJ whole genome shotgun (WGS) entry which is preliminary data.</text>
</comment>
<keyword evidence="4 6" id="KW-1133">Transmembrane helix</keyword>
<name>A0A919JY01_9ACTN</name>
<evidence type="ECO:0000256" key="1">
    <source>
        <dbReference type="ARBA" id="ARBA00004651"/>
    </source>
</evidence>
<evidence type="ECO:0000256" key="6">
    <source>
        <dbReference type="SAM" id="Phobius"/>
    </source>
</evidence>
<protein>
    <submittedName>
        <fullName evidence="7">Uncharacterized protein</fullName>
    </submittedName>
</protein>
<accession>A0A919JY01</accession>
<keyword evidence="3 6" id="KW-0812">Transmembrane</keyword>
<keyword evidence="2" id="KW-1003">Cell membrane</keyword>
<dbReference type="EMBL" id="BOMV01000053">
    <property type="protein sequence ID" value="GIE96945.1"/>
    <property type="molecule type" value="Genomic_DNA"/>
</dbReference>
<evidence type="ECO:0000313" key="7">
    <source>
        <dbReference type="EMBL" id="GIE96945.1"/>
    </source>
</evidence>
<evidence type="ECO:0000256" key="4">
    <source>
        <dbReference type="ARBA" id="ARBA00022989"/>
    </source>
</evidence>
<comment type="subcellular location">
    <subcellularLocation>
        <location evidence="1">Cell membrane</location>
        <topology evidence="1">Multi-pass membrane protein</topology>
    </subcellularLocation>
</comment>
<gene>
    <name evidence="7" type="ORF">Ari01nite_44100</name>
</gene>
<dbReference type="PANTHER" id="PTHR30213">
    <property type="entry name" value="INNER MEMBRANE PROTEIN YHJD"/>
    <property type="match status" value="1"/>
</dbReference>
<reference evidence="7" key="1">
    <citation type="submission" date="2021-01" db="EMBL/GenBank/DDBJ databases">
        <title>Whole genome shotgun sequence of Actinoplanes rishiriensis NBRC 108556.</title>
        <authorList>
            <person name="Komaki H."/>
            <person name="Tamura T."/>
        </authorList>
    </citation>
    <scope>NUCLEOTIDE SEQUENCE</scope>
    <source>
        <strain evidence="7">NBRC 108556</strain>
    </source>
</reference>
<feature type="transmembrane region" description="Helical" evidence="6">
    <location>
        <begin position="183"/>
        <end position="203"/>
    </location>
</feature>
<evidence type="ECO:0000256" key="5">
    <source>
        <dbReference type="ARBA" id="ARBA00023136"/>
    </source>
</evidence>
<dbReference type="Pfam" id="PF03631">
    <property type="entry name" value="Virul_fac_BrkB"/>
    <property type="match status" value="1"/>
</dbReference>
<dbReference type="AlphaFoldDB" id="A0A919JY01"/>
<feature type="transmembrane region" description="Helical" evidence="6">
    <location>
        <begin position="124"/>
        <end position="147"/>
    </location>
</feature>
<dbReference type="InterPro" id="IPR017039">
    <property type="entry name" value="Virul_fac_BrkB"/>
</dbReference>
<feature type="transmembrane region" description="Helical" evidence="6">
    <location>
        <begin position="83"/>
        <end position="104"/>
    </location>
</feature>